<dbReference type="GO" id="GO:0035336">
    <property type="term" value="P:long-chain fatty-acyl-CoA metabolic process"/>
    <property type="evidence" value="ECO:0007669"/>
    <property type="project" value="TreeGrafter"/>
</dbReference>
<dbReference type="EMBL" id="JAPDRK010000027">
    <property type="protein sequence ID" value="KAJ9602274.1"/>
    <property type="molecule type" value="Genomic_DNA"/>
</dbReference>
<dbReference type="GO" id="GO:0102965">
    <property type="term" value="F:alcohol-forming long-chain fatty acyl-CoA reductase activity"/>
    <property type="evidence" value="ECO:0007669"/>
    <property type="project" value="UniProtKB-EC"/>
</dbReference>
<evidence type="ECO:0000256" key="1">
    <source>
        <dbReference type="RuleBase" id="RU363097"/>
    </source>
</evidence>
<dbReference type="Pfam" id="PF07993">
    <property type="entry name" value="NAD_binding_4"/>
    <property type="match status" value="1"/>
</dbReference>
<gene>
    <name evidence="3" type="ORF">H2200_013129</name>
</gene>
<dbReference type="Gene3D" id="3.40.50.720">
    <property type="entry name" value="NAD(P)-binding Rossmann-like Domain"/>
    <property type="match status" value="1"/>
</dbReference>
<keyword evidence="4" id="KW-1185">Reference proteome</keyword>
<name>A0AA38WW82_9EURO</name>
<evidence type="ECO:0000259" key="2">
    <source>
        <dbReference type="Pfam" id="PF07993"/>
    </source>
</evidence>
<keyword evidence="1" id="KW-0444">Lipid biosynthesis</keyword>
<dbReference type="InterPro" id="IPR026055">
    <property type="entry name" value="FAR"/>
</dbReference>
<keyword evidence="1" id="KW-0521">NADP</keyword>
<dbReference type="InterPro" id="IPR036291">
    <property type="entry name" value="NAD(P)-bd_dom_sf"/>
</dbReference>
<protein>
    <recommendedName>
        <fullName evidence="1">Fatty acyl-CoA reductase</fullName>
        <ecNumber evidence="1">1.2.1.84</ecNumber>
    </recommendedName>
</protein>
<feature type="domain" description="Thioester reductase (TE)" evidence="2">
    <location>
        <begin position="11"/>
        <end position="280"/>
    </location>
</feature>
<dbReference type="PANTHER" id="PTHR11011:SF45">
    <property type="entry name" value="FATTY ACYL-COA REDUCTASE CG8306-RELATED"/>
    <property type="match status" value="1"/>
</dbReference>
<comment type="catalytic activity">
    <reaction evidence="1">
        <text>a long-chain fatty acyl-CoA + 2 NADPH + 2 H(+) = a long-chain primary fatty alcohol + 2 NADP(+) + CoA</text>
        <dbReference type="Rhea" id="RHEA:52716"/>
        <dbReference type="ChEBI" id="CHEBI:15378"/>
        <dbReference type="ChEBI" id="CHEBI:57287"/>
        <dbReference type="ChEBI" id="CHEBI:57783"/>
        <dbReference type="ChEBI" id="CHEBI:58349"/>
        <dbReference type="ChEBI" id="CHEBI:77396"/>
        <dbReference type="ChEBI" id="CHEBI:83139"/>
        <dbReference type="EC" id="1.2.1.84"/>
    </reaction>
</comment>
<dbReference type="GO" id="GO:0080019">
    <property type="term" value="F:alcohol-forming very long-chain fatty acyl-CoA reductase activity"/>
    <property type="evidence" value="ECO:0007669"/>
    <property type="project" value="InterPro"/>
</dbReference>
<organism evidence="3 4">
    <name type="scientific">Cladophialophora chaetospira</name>
    <dbReference type="NCBI Taxonomy" id="386627"/>
    <lineage>
        <taxon>Eukaryota</taxon>
        <taxon>Fungi</taxon>
        <taxon>Dikarya</taxon>
        <taxon>Ascomycota</taxon>
        <taxon>Pezizomycotina</taxon>
        <taxon>Eurotiomycetes</taxon>
        <taxon>Chaetothyriomycetidae</taxon>
        <taxon>Chaetothyriales</taxon>
        <taxon>Herpotrichiellaceae</taxon>
        <taxon>Cladophialophora</taxon>
    </lineage>
</organism>
<dbReference type="Proteomes" id="UP001172673">
    <property type="component" value="Unassembled WGS sequence"/>
</dbReference>
<proteinExistence type="inferred from homology"/>
<accession>A0AA38WW82</accession>
<dbReference type="CDD" id="cd05236">
    <property type="entry name" value="FAR-N_SDR_e"/>
    <property type="match status" value="1"/>
</dbReference>
<dbReference type="AlphaFoldDB" id="A0AA38WW82"/>
<comment type="similarity">
    <text evidence="1">Belongs to the fatty acyl-CoA reductase family.</text>
</comment>
<dbReference type="SUPFAM" id="SSF51735">
    <property type="entry name" value="NAD(P)-binding Rossmann-fold domains"/>
    <property type="match status" value="1"/>
</dbReference>
<keyword evidence="1" id="KW-0443">Lipid metabolism</keyword>
<sequence length="455" mass="50305">MWTESPSCILLTGVTGFLGKVVLEELLRRRHECNFSKIFVLLRAAKGKTAHQRFLDEVASSKCFENLSPKWIEYVEVIEGDLSLPNCGIDDSLLPLICAESTHIMNCAACVSFDLPLIEATKANVSTARNLISLAKSCPRLRGMATTSTAYVAPHRSGLITPTPAPLPYSAELLYQRILAGKVDEKALLRETKHPNTYTLTKCLAEHMYLQHAPAIPGLTIVRPSIISCALRYPSPGWIDSKAAIAGFIALMGGGYLRVIDGNKAARLDVVPVDIVANDIIDAASLTPSPPPVYKEECEKSTGALYPIVHSVAGVRNSLSINSVAERSIQYFSKLHAQQNKKNPAIRDPKLSYLGGRNVNFHLHDLRDHRLPLAFGALCFQISGNKEMKRKTQSLARVLKKINHIFPYYTHHTFDFVPGRTWAQSIDEQVNSLDPNAEVYLGIILDGVRKNLLRM</sequence>
<dbReference type="InterPro" id="IPR013120">
    <property type="entry name" value="FAR_NAD-bd"/>
</dbReference>
<dbReference type="PANTHER" id="PTHR11011">
    <property type="entry name" value="MALE STERILITY PROTEIN 2-RELATED"/>
    <property type="match status" value="1"/>
</dbReference>
<evidence type="ECO:0000313" key="3">
    <source>
        <dbReference type="EMBL" id="KAJ9602274.1"/>
    </source>
</evidence>
<comment type="caution">
    <text evidence="3">The sequence shown here is derived from an EMBL/GenBank/DDBJ whole genome shotgun (WGS) entry which is preliminary data.</text>
</comment>
<keyword evidence="1" id="KW-0560">Oxidoreductase</keyword>
<evidence type="ECO:0000313" key="4">
    <source>
        <dbReference type="Proteomes" id="UP001172673"/>
    </source>
</evidence>
<dbReference type="EC" id="1.2.1.84" evidence="1"/>
<comment type="function">
    <text evidence="1">Catalyzes the reduction of fatty acyl-CoA to fatty alcohols.</text>
</comment>
<reference evidence="3" key="1">
    <citation type="submission" date="2022-10" db="EMBL/GenBank/DDBJ databases">
        <title>Culturing micro-colonial fungi from biological soil crusts in the Mojave desert and describing Neophaeococcomyces mojavensis, and introducing the new genera and species Taxawa tesnikishii.</title>
        <authorList>
            <person name="Kurbessoian T."/>
            <person name="Stajich J.E."/>
        </authorList>
    </citation>
    <scope>NUCLEOTIDE SEQUENCE</scope>
    <source>
        <strain evidence="3">TK_41</strain>
    </source>
</reference>